<dbReference type="InterPro" id="IPR002877">
    <property type="entry name" value="RNA_MeTrfase_FtsJ_dom"/>
</dbReference>
<feature type="binding site" evidence="11">
    <location>
        <position position="84"/>
    </location>
    <ligand>
        <name>S-adenosyl-L-methionine</name>
        <dbReference type="ChEBI" id="CHEBI:59789"/>
    </ligand>
</feature>
<organism evidence="14 15">
    <name type="scientific">Methylobacterium jeotgali</name>
    <dbReference type="NCBI Taxonomy" id="381630"/>
    <lineage>
        <taxon>Bacteria</taxon>
        <taxon>Pseudomonadati</taxon>
        <taxon>Pseudomonadota</taxon>
        <taxon>Alphaproteobacteria</taxon>
        <taxon>Hyphomicrobiales</taxon>
        <taxon>Methylobacteriaceae</taxon>
        <taxon>Methylobacterium</taxon>
    </lineage>
</organism>
<dbReference type="HAMAP" id="MF_01547">
    <property type="entry name" value="RNA_methyltr_E"/>
    <property type="match status" value="1"/>
</dbReference>
<comment type="function">
    <text evidence="5 11">Specifically methylates the uridine in position 2552 of 23S rRNA at the 2'-O position of the ribose in the fully assembled 50S ribosomal subunit.</text>
</comment>
<keyword evidence="1 11" id="KW-0698">rRNA processing</keyword>
<keyword evidence="2 11" id="KW-0489">Methyltransferase</keyword>
<feature type="region of interest" description="Disordered" evidence="12">
    <location>
        <begin position="1"/>
        <end position="27"/>
    </location>
</feature>
<keyword evidence="15" id="KW-1185">Reference proteome</keyword>
<protein>
    <recommendedName>
        <fullName evidence="7 11">Ribosomal RNA large subunit methyltransferase E</fullName>
        <ecNumber evidence="6 11">2.1.1.166</ecNumber>
    </recommendedName>
    <alternativeName>
        <fullName evidence="9 11">23S rRNA Um2552 methyltransferase</fullName>
    </alternativeName>
    <alternativeName>
        <fullName evidence="8 11">rRNA (uridine-2'-O-)-methyltransferase</fullName>
    </alternativeName>
</protein>
<evidence type="ECO:0000256" key="7">
    <source>
        <dbReference type="ARBA" id="ARBA00041129"/>
    </source>
</evidence>
<dbReference type="EMBL" id="BPQR01000083">
    <property type="protein sequence ID" value="GJE08584.1"/>
    <property type="molecule type" value="Genomic_DNA"/>
</dbReference>
<evidence type="ECO:0000256" key="5">
    <source>
        <dbReference type="ARBA" id="ARBA00037569"/>
    </source>
</evidence>
<accession>A0ABQ4T197</accession>
<evidence type="ECO:0000256" key="10">
    <source>
        <dbReference type="ARBA" id="ARBA00048970"/>
    </source>
</evidence>
<dbReference type="PIRSF" id="PIRSF005461">
    <property type="entry name" value="23S_rRNA_mtase"/>
    <property type="match status" value="1"/>
</dbReference>
<comment type="similarity">
    <text evidence="11">Belongs to the class I-like SAM-binding methyltransferase superfamily. RNA methyltransferase RlmE family.</text>
</comment>
<comment type="catalytic activity">
    <reaction evidence="10 11">
        <text>uridine(2552) in 23S rRNA + S-adenosyl-L-methionine = 2'-O-methyluridine(2552) in 23S rRNA + S-adenosyl-L-homocysteine + H(+)</text>
        <dbReference type="Rhea" id="RHEA:42720"/>
        <dbReference type="Rhea" id="RHEA-COMP:10202"/>
        <dbReference type="Rhea" id="RHEA-COMP:10203"/>
        <dbReference type="ChEBI" id="CHEBI:15378"/>
        <dbReference type="ChEBI" id="CHEBI:57856"/>
        <dbReference type="ChEBI" id="CHEBI:59789"/>
        <dbReference type="ChEBI" id="CHEBI:65315"/>
        <dbReference type="ChEBI" id="CHEBI:74478"/>
        <dbReference type="EC" id="2.1.1.166"/>
    </reaction>
</comment>
<dbReference type="PANTHER" id="PTHR10920:SF18">
    <property type="entry name" value="RRNA METHYLTRANSFERASE 2, MITOCHONDRIAL"/>
    <property type="match status" value="1"/>
</dbReference>
<feature type="domain" description="Ribosomal RNA methyltransferase FtsJ" evidence="13">
    <location>
        <begin position="50"/>
        <end position="225"/>
    </location>
</feature>
<feature type="binding site" evidence="11">
    <location>
        <position position="142"/>
    </location>
    <ligand>
        <name>S-adenosyl-L-methionine</name>
        <dbReference type="ChEBI" id="CHEBI:59789"/>
    </ligand>
</feature>
<dbReference type="InterPro" id="IPR050082">
    <property type="entry name" value="RNA_methyltr_RlmE"/>
</dbReference>
<dbReference type="RefSeq" id="WP_238278408.1">
    <property type="nucleotide sequence ID" value="NZ_BPQR01000083.1"/>
</dbReference>
<keyword evidence="3 11" id="KW-0808">Transferase</keyword>
<reference evidence="14" key="1">
    <citation type="journal article" date="2021" name="Front. Microbiol.">
        <title>Comprehensive Comparative Genomics and Phenotyping of Methylobacterium Species.</title>
        <authorList>
            <person name="Alessa O."/>
            <person name="Ogura Y."/>
            <person name="Fujitani Y."/>
            <person name="Takami H."/>
            <person name="Hayashi T."/>
            <person name="Sahin N."/>
            <person name="Tani A."/>
        </authorList>
    </citation>
    <scope>NUCLEOTIDE SEQUENCE</scope>
    <source>
        <strain evidence="14">LMG 23639</strain>
    </source>
</reference>
<proteinExistence type="inferred from homology"/>
<dbReference type="GO" id="GO:0032259">
    <property type="term" value="P:methylation"/>
    <property type="evidence" value="ECO:0007669"/>
    <property type="project" value="UniProtKB-KW"/>
</dbReference>
<comment type="subcellular location">
    <subcellularLocation>
        <location evidence="11">Cytoplasm</location>
    </subcellularLocation>
</comment>
<evidence type="ECO:0000256" key="6">
    <source>
        <dbReference type="ARBA" id="ARBA00038861"/>
    </source>
</evidence>
<feature type="active site" description="Proton acceptor" evidence="11">
    <location>
        <position position="182"/>
    </location>
</feature>
<evidence type="ECO:0000256" key="3">
    <source>
        <dbReference type="ARBA" id="ARBA00022679"/>
    </source>
</evidence>
<evidence type="ECO:0000313" key="15">
    <source>
        <dbReference type="Proteomes" id="UP001055102"/>
    </source>
</evidence>
<evidence type="ECO:0000256" key="8">
    <source>
        <dbReference type="ARBA" id="ARBA00041995"/>
    </source>
</evidence>
<gene>
    <name evidence="11 14" type="primary">rlmE</name>
    <name evidence="11" type="synonym">ftsJ</name>
    <name evidence="11" type="synonym">rrmJ</name>
    <name evidence="14" type="ORF">AOPFMNJM_3925</name>
</gene>
<dbReference type="InterPro" id="IPR015507">
    <property type="entry name" value="rRNA-MeTfrase_E"/>
</dbReference>
<feature type="binding site" evidence="11">
    <location>
        <position position="82"/>
    </location>
    <ligand>
        <name>S-adenosyl-L-methionine</name>
        <dbReference type="ChEBI" id="CHEBI:59789"/>
    </ligand>
</feature>
<comment type="caution">
    <text evidence="14">The sequence shown here is derived from an EMBL/GenBank/DDBJ whole genome shotgun (WGS) entry which is preliminary data.</text>
</comment>
<evidence type="ECO:0000313" key="14">
    <source>
        <dbReference type="EMBL" id="GJE08584.1"/>
    </source>
</evidence>
<evidence type="ECO:0000256" key="12">
    <source>
        <dbReference type="SAM" id="MobiDB-lite"/>
    </source>
</evidence>
<dbReference type="SUPFAM" id="SSF53335">
    <property type="entry name" value="S-adenosyl-L-methionine-dependent methyltransferases"/>
    <property type="match status" value="1"/>
</dbReference>
<feature type="binding site" evidence="11">
    <location>
        <position position="118"/>
    </location>
    <ligand>
        <name>S-adenosyl-L-methionine</name>
        <dbReference type="ChEBI" id="CHEBI:59789"/>
    </ligand>
</feature>
<name>A0ABQ4T197_9HYPH</name>
<evidence type="ECO:0000256" key="2">
    <source>
        <dbReference type="ARBA" id="ARBA00022603"/>
    </source>
</evidence>
<feature type="binding site" evidence="11">
    <location>
        <position position="102"/>
    </location>
    <ligand>
        <name>S-adenosyl-L-methionine</name>
        <dbReference type="ChEBI" id="CHEBI:59789"/>
    </ligand>
</feature>
<dbReference type="EC" id="2.1.1.166" evidence="6 11"/>
<evidence type="ECO:0000256" key="9">
    <source>
        <dbReference type="ARBA" id="ARBA00042745"/>
    </source>
</evidence>
<evidence type="ECO:0000256" key="11">
    <source>
        <dbReference type="HAMAP-Rule" id="MF_01547"/>
    </source>
</evidence>
<evidence type="ECO:0000259" key="13">
    <source>
        <dbReference type="Pfam" id="PF01728"/>
    </source>
</evidence>
<dbReference type="InterPro" id="IPR029063">
    <property type="entry name" value="SAM-dependent_MTases_sf"/>
</dbReference>
<dbReference type="Gene3D" id="3.40.50.150">
    <property type="entry name" value="Vaccinia Virus protein VP39"/>
    <property type="match status" value="1"/>
</dbReference>
<dbReference type="PANTHER" id="PTHR10920">
    <property type="entry name" value="RIBOSOMAL RNA METHYLTRANSFERASE"/>
    <property type="match status" value="1"/>
</dbReference>
<keyword evidence="11" id="KW-0963">Cytoplasm</keyword>
<dbReference type="Pfam" id="PF01728">
    <property type="entry name" value="FtsJ"/>
    <property type="match status" value="1"/>
</dbReference>
<evidence type="ECO:0000256" key="1">
    <source>
        <dbReference type="ARBA" id="ARBA00022552"/>
    </source>
</evidence>
<keyword evidence="4 11" id="KW-0949">S-adenosyl-L-methionine</keyword>
<evidence type="ECO:0000256" key="4">
    <source>
        <dbReference type="ARBA" id="ARBA00022691"/>
    </source>
</evidence>
<sequence>MSDRRGAGGGLRGDLKQRVKTGRGRTLSQKRWLERQLNDPYVARAKREGFRSRAAFKLIEIDERFRILQPGQRIVDLGAAPGGWSQVAAKTVGERGRVVGIDLLEIEPMAGVDFIQLDFLAPEAPKLLTEMLGGPADLVLSDMAANTTGHKKTDHLRIIGLAETAAHFAREILAPGGAYLAKVFQGGAEGGLLADLKRDFAQVRHVKPNASRADSSELYVLATGYRGAKEPSDAI</sequence>
<dbReference type="GO" id="GO:0008168">
    <property type="term" value="F:methyltransferase activity"/>
    <property type="evidence" value="ECO:0007669"/>
    <property type="project" value="UniProtKB-KW"/>
</dbReference>
<dbReference type="Proteomes" id="UP001055102">
    <property type="component" value="Unassembled WGS sequence"/>
</dbReference>
<reference evidence="14" key="2">
    <citation type="submission" date="2021-08" db="EMBL/GenBank/DDBJ databases">
        <authorList>
            <person name="Tani A."/>
            <person name="Ola A."/>
            <person name="Ogura Y."/>
            <person name="Katsura K."/>
            <person name="Hayashi T."/>
        </authorList>
    </citation>
    <scope>NUCLEOTIDE SEQUENCE</scope>
    <source>
        <strain evidence="14">LMG 23639</strain>
    </source>
</reference>